<keyword evidence="4" id="KW-1185">Reference proteome</keyword>
<evidence type="ECO:0000313" key="3">
    <source>
        <dbReference type="EMBL" id="KRK39002.1"/>
    </source>
</evidence>
<feature type="domain" description="ORF6C" evidence="2">
    <location>
        <begin position="33"/>
        <end position="142"/>
    </location>
</feature>
<dbReference type="AlphaFoldDB" id="A0A0R1H6C3"/>
<dbReference type="RefSeq" id="WP_057904379.1">
    <property type="nucleotide sequence ID" value="NZ_AZDA01000046.1"/>
</dbReference>
<dbReference type="OrthoDB" id="9812611at2"/>
<dbReference type="Pfam" id="PF10552">
    <property type="entry name" value="ORF6C"/>
    <property type="match status" value="1"/>
</dbReference>
<name>A0A0R1H6C3_9LACO</name>
<dbReference type="Proteomes" id="UP000051461">
    <property type="component" value="Unassembled WGS sequence"/>
</dbReference>
<feature type="coiled-coil region" evidence="1">
    <location>
        <begin position="30"/>
        <end position="57"/>
    </location>
</feature>
<keyword evidence="1" id="KW-0175">Coiled coil</keyword>
<sequence length="152" mass="17714">MADNNEMIMSVDGHELAKTDADYATPTAIAKHTLKALEELEEKYDQLDRRFNELEHNQQLKPYQNSLLEKERRRRVVAICGGYNAAAYQNRAIATQVFKAIMKEYRRKFGVASYQETKLNQFDKAAQFYQHWQPDFELQEVIDAANDYGSEI</sequence>
<accession>A0A0R1H6C3</accession>
<reference evidence="3 4" key="1">
    <citation type="journal article" date="2015" name="Genome Announc.">
        <title>Expanding the biotechnology potential of lactobacilli through comparative genomics of 213 strains and associated genera.</title>
        <authorList>
            <person name="Sun Z."/>
            <person name="Harris H.M."/>
            <person name="McCann A."/>
            <person name="Guo C."/>
            <person name="Argimon S."/>
            <person name="Zhang W."/>
            <person name="Yang X."/>
            <person name="Jeffery I.B."/>
            <person name="Cooney J.C."/>
            <person name="Kagawa T.F."/>
            <person name="Liu W."/>
            <person name="Song Y."/>
            <person name="Salvetti E."/>
            <person name="Wrobel A."/>
            <person name="Rasinkangas P."/>
            <person name="Parkhill J."/>
            <person name="Rea M.C."/>
            <person name="O'Sullivan O."/>
            <person name="Ritari J."/>
            <person name="Douillard F.P."/>
            <person name="Paul Ross R."/>
            <person name="Yang R."/>
            <person name="Briner A.E."/>
            <person name="Felis G.E."/>
            <person name="de Vos W.M."/>
            <person name="Barrangou R."/>
            <person name="Klaenhammer T.R."/>
            <person name="Caufield P.W."/>
            <person name="Cui Y."/>
            <person name="Zhang H."/>
            <person name="O'Toole P.W."/>
        </authorList>
    </citation>
    <scope>NUCLEOTIDE SEQUENCE [LARGE SCALE GENOMIC DNA]</scope>
    <source>
        <strain evidence="3 4">DSM 20003</strain>
    </source>
</reference>
<comment type="caution">
    <text evidence="3">The sequence shown here is derived from an EMBL/GenBank/DDBJ whole genome shotgun (WGS) entry which is preliminary data.</text>
</comment>
<evidence type="ECO:0000259" key="2">
    <source>
        <dbReference type="Pfam" id="PF10552"/>
    </source>
</evidence>
<organism evidence="3 4">
    <name type="scientific">Loigolactobacillus bifermentans DSM 20003</name>
    <dbReference type="NCBI Taxonomy" id="1423726"/>
    <lineage>
        <taxon>Bacteria</taxon>
        <taxon>Bacillati</taxon>
        <taxon>Bacillota</taxon>
        <taxon>Bacilli</taxon>
        <taxon>Lactobacillales</taxon>
        <taxon>Lactobacillaceae</taxon>
        <taxon>Loigolactobacillus</taxon>
    </lineage>
</organism>
<protein>
    <recommendedName>
        <fullName evidence="2">ORF6C domain-containing protein</fullName>
    </recommendedName>
</protein>
<proteinExistence type="predicted"/>
<dbReference type="InterPro" id="IPR018878">
    <property type="entry name" value="ORF6C_dom"/>
</dbReference>
<gene>
    <name evidence="3" type="ORF">FC07_GL002719</name>
</gene>
<evidence type="ECO:0000256" key="1">
    <source>
        <dbReference type="SAM" id="Coils"/>
    </source>
</evidence>
<dbReference type="PATRIC" id="fig|1423726.3.peg.2830"/>
<dbReference type="EMBL" id="AZDA01000046">
    <property type="protein sequence ID" value="KRK39002.1"/>
    <property type="molecule type" value="Genomic_DNA"/>
</dbReference>
<dbReference type="STRING" id="1423726.FC07_GL002719"/>
<evidence type="ECO:0000313" key="4">
    <source>
        <dbReference type="Proteomes" id="UP000051461"/>
    </source>
</evidence>